<evidence type="ECO:0000313" key="4">
    <source>
        <dbReference type="Proteomes" id="UP001652445"/>
    </source>
</evidence>
<dbReference type="Proteomes" id="UP001652445">
    <property type="component" value="Unassembled WGS sequence"/>
</dbReference>
<name>A0ABT2U9B7_9BACL</name>
<dbReference type="PANTHER" id="PTHR43649:SF31">
    <property type="entry name" value="SN-GLYCEROL-3-PHOSPHATE-BINDING PERIPLASMIC PROTEIN UGPB"/>
    <property type="match status" value="1"/>
</dbReference>
<feature type="signal peptide" evidence="2">
    <location>
        <begin position="1"/>
        <end position="17"/>
    </location>
</feature>
<dbReference type="PANTHER" id="PTHR43649">
    <property type="entry name" value="ARABINOSE-BINDING PROTEIN-RELATED"/>
    <property type="match status" value="1"/>
</dbReference>
<gene>
    <name evidence="3" type="ORF">OB236_03480</name>
</gene>
<dbReference type="PROSITE" id="PS51257">
    <property type="entry name" value="PROKAR_LIPOPROTEIN"/>
    <property type="match status" value="1"/>
</dbReference>
<dbReference type="SUPFAM" id="SSF53850">
    <property type="entry name" value="Periplasmic binding protein-like II"/>
    <property type="match status" value="1"/>
</dbReference>
<accession>A0ABT2U9B7</accession>
<keyword evidence="4" id="KW-1185">Reference proteome</keyword>
<comment type="similarity">
    <text evidence="1">Belongs to the bacterial solute-binding protein 1 family.</text>
</comment>
<sequence length="568" mass="63954">MKVKPFSLILATMLALSACSPDHTPNRAELSDKVSQDGEMKGEDLAFGKYKVPITLRIGFSIPNEAGRLAQGDNYDDNPWSRYFQSKTGIQVVHSWQVRNEGDAYRYKLDVSITENDLPDAMVVDRQQLRALVDRDMLADMTEVFPKYASPLVKAMYDSSQGRATRDATFGGRLMALPNIAVEADSPSLVWVRQDWLDKLKLPAPTTLNDIAAIAKAFIEQDPDGNGKSDTVGIPVDKVIVWGARPNMNGLDSVFGAYRSFPKNWLKDRKGNIYYGSVAPETKQALGMLAGWYKAGIIDPEFALRQDPNEPIADNKAGIFFGPWYAPSGPLRESVKKDMAAEWKAFAAPLDNSGKFVTHMAPITDRYLVVRKGYPNPEAVVRLLNQFTQYERVDSYIANYGSDMDPALQALKTYKEANHVQPRHYYPFDLLLDYTDSVQRSYKAVLEVMEGRNQLDKLAPQYQSSYKNMIIDREHPKKNLDAWVSAHARAYGAKVIVDTPMDKVYSEFYGLTTTMETRWAALEKLEKETFLQIIIGSAPLDSFDSFVQQWNQLGGETITKEIQKSVDR</sequence>
<dbReference type="RefSeq" id="WP_262682760.1">
    <property type="nucleotide sequence ID" value="NZ_JAOQIO010000007.1"/>
</dbReference>
<protein>
    <submittedName>
        <fullName evidence="3">Extracellular solute-binding protein</fullName>
    </submittedName>
</protein>
<organism evidence="3 4">
    <name type="scientific">Paenibacillus baimaensis</name>
    <dbReference type="NCBI Taxonomy" id="2982185"/>
    <lineage>
        <taxon>Bacteria</taxon>
        <taxon>Bacillati</taxon>
        <taxon>Bacillota</taxon>
        <taxon>Bacilli</taxon>
        <taxon>Bacillales</taxon>
        <taxon>Paenibacillaceae</taxon>
        <taxon>Paenibacillus</taxon>
    </lineage>
</organism>
<evidence type="ECO:0000256" key="1">
    <source>
        <dbReference type="ARBA" id="ARBA00008520"/>
    </source>
</evidence>
<proteinExistence type="inferred from homology"/>
<comment type="caution">
    <text evidence="3">The sequence shown here is derived from an EMBL/GenBank/DDBJ whole genome shotgun (WGS) entry which is preliminary data.</text>
</comment>
<evidence type="ECO:0000313" key="3">
    <source>
        <dbReference type="EMBL" id="MCU6791185.1"/>
    </source>
</evidence>
<reference evidence="3 4" key="1">
    <citation type="submission" date="2022-09" db="EMBL/GenBank/DDBJ databases">
        <authorList>
            <person name="Han X.L."/>
            <person name="Wang Q."/>
            <person name="Lu T."/>
        </authorList>
    </citation>
    <scope>NUCLEOTIDE SEQUENCE [LARGE SCALE GENOMIC DNA]</scope>
    <source>
        <strain evidence="3 4">WQ 127069</strain>
    </source>
</reference>
<feature type="chain" id="PRO_5045052723" evidence="2">
    <location>
        <begin position="18"/>
        <end position="568"/>
    </location>
</feature>
<keyword evidence="2" id="KW-0732">Signal</keyword>
<dbReference type="InterPro" id="IPR050490">
    <property type="entry name" value="Bact_solute-bd_prot1"/>
</dbReference>
<dbReference type="Gene3D" id="3.40.190.10">
    <property type="entry name" value="Periplasmic binding protein-like II"/>
    <property type="match status" value="2"/>
</dbReference>
<dbReference type="EMBL" id="JAOQIO010000007">
    <property type="protein sequence ID" value="MCU6791185.1"/>
    <property type="molecule type" value="Genomic_DNA"/>
</dbReference>
<evidence type="ECO:0000256" key="2">
    <source>
        <dbReference type="SAM" id="SignalP"/>
    </source>
</evidence>